<sequence length="108" mass="12231">MCQQGVLVAKKAKVLWNMSGRAVPACQGGDPVLLSLSEAHLECCVQLWAPQDSRDTEQIQGRTTKMMKGLEHLSHDERLRELGHDERLRELGLFSLKKRHMRGDLINV</sequence>
<proteinExistence type="predicted"/>
<protein>
    <submittedName>
        <fullName evidence="1">Uncharacterized protein</fullName>
    </submittedName>
</protein>
<keyword evidence="2" id="KW-1185">Reference proteome</keyword>
<accession>A0A8K1G8P6</accession>
<dbReference type="AlphaFoldDB" id="A0A8K1G8P6"/>
<evidence type="ECO:0000313" key="2">
    <source>
        <dbReference type="Proteomes" id="UP000796761"/>
    </source>
</evidence>
<evidence type="ECO:0000313" key="1">
    <source>
        <dbReference type="EMBL" id="TRZ14046.1"/>
    </source>
</evidence>
<organism evidence="1 2">
    <name type="scientific">Zosterops borbonicus</name>
    <dbReference type="NCBI Taxonomy" id="364589"/>
    <lineage>
        <taxon>Eukaryota</taxon>
        <taxon>Metazoa</taxon>
        <taxon>Chordata</taxon>
        <taxon>Craniata</taxon>
        <taxon>Vertebrata</taxon>
        <taxon>Euteleostomi</taxon>
        <taxon>Archelosauria</taxon>
        <taxon>Archosauria</taxon>
        <taxon>Dinosauria</taxon>
        <taxon>Saurischia</taxon>
        <taxon>Theropoda</taxon>
        <taxon>Coelurosauria</taxon>
        <taxon>Aves</taxon>
        <taxon>Neognathae</taxon>
        <taxon>Neoaves</taxon>
        <taxon>Telluraves</taxon>
        <taxon>Australaves</taxon>
        <taxon>Passeriformes</taxon>
        <taxon>Sylvioidea</taxon>
        <taxon>Zosteropidae</taxon>
        <taxon>Zosterops</taxon>
    </lineage>
</organism>
<dbReference type="EMBL" id="SWJQ01000465">
    <property type="protein sequence ID" value="TRZ14046.1"/>
    <property type="molecule type" value="Genomic_DNA"/>
</dbReference>
<gene>
    <name evidence="1" type="ORF">HGM15179_013056</name>
</gene>
<dbReference type="Proteomes" id="UP000796761">
    <property type="component" value="Unassembled WGS sequence"/>
</dbReference>
<name>A0A8K1G8P6_9PASS</name>
<reference evidence="1" key="1">
    <citation type="submission" date="2019-04" db="EMBL/GenBank/DDBJ databases">
        <title>Genome assembly of Zosterops borbonicus 15179.</title>
        <authorList>
            <person name="Leroy T."/>
            <person name="Anselmetti Y."/>
            <person name="Tilak M.-K."/>
            <person name="Nabholz B."/>
        </authorList>
    </citation>
    <scope>NUCLEOTIDE SEQUENCE</scope>
    <source>
        <strain evidence="1">HGM_15179</strain>
        <tissue evidence="1">Muscle</tissue>
    </source>
</reference>
<comment type="caution">
    <text evidence="1">The sequence shown here is derived from an EMBL/GenBank/DDBJ whole genome shotgun (WGS) entry which is preliminary data.</text>
</comment>
<dbReference type="OrthoDB" id="276744at2759"/>